<dbReference type="AlphaFoldDB" id="A0A8J3PRM9"/>
<comment type="caution">
    <text evidence="2">The sequence shown here is derived from an EMBL/GenBank/DDBJ whole genome shotgun (WGS) entry which is preliminary data.</text>
</comment>
<dbReference type="Proteomes" id="UP000630097">
    <property type="component" value="Unassembled WGS sequence"/>
</dbReference>
<keyword evidence="1" id="KW-1133">Transmembrane helix</keyword>
<feature type="transmembrane region" description="Helical" evidence="1">
    <location>
        <begin position="21"/>
        <end position="43"/>
    </location>
</feature>
<evidence type="ECO:0000313" key="2">
    <source>
        <dbReference type="EMBL" id="GIG79382.1"/>
    </source>
</evidence>
<feature type="transmembrane region" description="Helical" evidence="1">
    <location>
        <begin position="69"/>
        <end position="88"/>
    </location>
</feature>
<accession>A0A8J3PRM9</accession>
<sequence length="157" mass="16875">MLELQLDAGHWRMSVRLPRSLSGWTMAVFGAMAFVLGLVGLVAPDAQLAMLDFVAVDPGQRASGDYTRVFMTASSMASVNMGVYYVLAAAVDFRAFFFWTVPFRLVTFTVFTTLVLTDVAPGSFIGVGLWEGVGALVTGAALWRERRARAAGDAALA</sequence>
<gene>
    <name evidence="2" type="ORF">Pka01_25090</name>
</gene>
<dbReference type="EMBL" id="BONV01000009">
    <property type="protein sequence ID" value="GIG79382.1"/>
    <property type="molecule type" value="Genomic_DNA"/>
</dbReference>
<reference evidence="2 3" key="1">
    <citation type="submission" date="2021-01" db="EMBL/GenBank/DDBJ databases">
        <title>Whole genome shotgun sequence of Planotetraspora kaengkrachanensis NBRC 104272.</title>
        <authorList>
            <person name="Komaki H."/>
            <person name="Tamura T."/>
        </authorList>
    </citation>
    <scope>NUCLEOTIDE SEQUENCE [LARGE SCALE GENOMIC DNA]</scope>
    <source>
        <strain evidence="2 3">NBRC 104272</strain>
    </source>
</reference>
<keyword evidence="1" id="KW-0472">Membrane</keyword>
<name>A0A8J3PRM9_9ACTN</name>
<evidence type="ECO:0000313" key="3">
    <source>
        <dbReference type="Proteomes" id="UP000630097"/>
    </source>
</evidence>
<proteinExistence type="predicted"/>
<feature type="transmembrane region" description="Helical" evidence="1">
    <location>
        <begin position="95"/>
        <end position="116"/>
    </location>
</feature>
<evidence type="ECO:0000256" key="1">
    <source>
        <dbReference type="SAM" id="Phobius"/>
    </source>
</evidence>
<keyword evidence="1" id="KW-0812">Transmembrane</keyword>
<keyword evidence="3" id="KW-1185">Reference proteome</keyword>
<protein>
    <submittedName>
        <fullName evidence="2">Uncharacterized protein</fullName>
    </submittedName>
</protein>
<feature type="transmembrane region" description="Helical" evidence="1">
    <location>
        <begin position="122"/>
        <end position="143"/>
    </location>
</feature>
<organism evidence="2 3">
    <name type="scientific">Planotetraspora kaengkrachanensis</name>
    <dbReference type="NCBI Taxonomy" id="575193"/>
    <lineage>
        <taxon>Bacteria</taxon>
        <taxon>Bacillati</taxon>
        <taxon>Actinomycetota</taxon>
        <taxon>Actinomycetes</taxon>
        <taxon>Streptosporangiales</taxon>
        <taxon>Streptosporangiaceae</taxon>
        <taxon>Planotetraspora</taxon>
    </lineage>
</organism>